<keyword evidence="2" id="KW-1185">Reference proteome</keyword>
<organism evidence="1 2">
    <name type="scientific">Burkholderia dolosa</name>
    <dbReference type="NCBI Taxonomy" id="152500"/>
    <lineage>
        <taxon>Bacteria</taxon>
        <taxon>Pseudomonadati</taxon>
        <taxon>Pseudomonadota</taxon>
        <taxon>Betaproteobacteria</taxon>
        <taxon>Burkholderiales</taxon>
        <taxon>Burkholderiaceae</taxon>
        <taxon>Burkholderia</taxon>
        <taxon>Burkholderia cepacia complex</taxon>
    </lineage>
</organism>
<protein>
    <submittedName>
        <fullName evidence="1">PrgH/EprH family type III secretion apparatus protein</fullName>
    </submittedName>
</protein>
<accession>A0A892IHQ0</accession>
<dbReference type="NCBIfam" id="TIGR02554">
    <property type="entry name" value="PrgH"/>
    <property type="match status" value="1"/>
</dbReference>
<dbReference type="Proteomes" id="UP000625568">
    <property type="component" value="Chromosome 2"/>
</dbReference>
<dbReference type="GO" id="GO:0016020">
    <property type="term" value="C:membrane"/>
    <property type="evidence" value="ECO:0007669"/>
    <property type="project" value="InterPro"/>
</dbReference>
<dbReference type="Pfam" id="PF09480">
    <property type="entry name" value="PrgH"/>
    <property type="match status" value="1"/>
</dbReference>
<dbReference type="InterPro" id="IPR013387">
    <property type="entry name" value="T3SS_PrgH/EprH"/>
</dbReference>
<dbReference type="Gene3D" id="3.30.300.170">
    <property type="match status" value="1"/>
</dbReference>
<name>A0A892IHQ0_9BURK</name>
<evidence type="ECO:0000313" key="1">
    <source>
        <dbReference type="EMBL" id="QRO80697.1"/>
    </source>
</evidence>
<dbReference type="Gene3D" id="3.30.70.1780">
    <property type="match status" value="1"/>
</dbReference>
<dbReference type="GeneID" id="93130687"/>
<evidence type="ECO:0000313" key="2">
    <source>
        <dbReference type="Proteomes" id="UP000625568"/>
    </source>
</evidence>
<dbReference type="AlphaFoldDB" id="A0A892IHQ0"/>
<proteinExistence type="predicted"/>
<dbReference type="InterPro" id="IPR019029">
    <property type="entry name" value="T3SS_PrgH/EprH-like"/>
</dbReference>
<dbReference type="RefSeq" id="WP_158380451.1">
    <property type="nucleotide sequence ID" value="NZ_CABVPR010000016.1"/>
</dbReference>
<dbReference type="Gene3D" id="2.60.200.20">
    <property type="match status" value="1"/>
</dbReference>
<sequence length="403" mass="43746">MAESVELPLEGQAPDSAEGAVLRILSGSLHGCEYRIQAGTTLFIVKPEQALMTGEIAPDLPDNAIVIPGDDAAENFELILGDPDSETFVVRRLGDDGVDESTHPYRALCEVGTLMLAVRPPEEEWVDPLAQAPGDSAEPVAERRFRSWGKVAGAAAVAIAGAVAAMIVLNGVDESAPPVPDIETAIGSMAFKYEVLTAETRNVAYVIAPTQRDVARAKQALMRSGLAGNVEVVARRDEELRAYRQLLESDPGAAIHRVRLDDPARPVLVLSDERASRDKQVEDGWRAVLRTRLPYAKTVEIERLSDALVEQHAAAGIEAAGATYRRVGTESGVVFRIGGELDDVVRVKVGRFVDEFERAFGAHYVSFVTESGAEWVKGKSFKYGGVGYVKESGQHWYFENELF</sequence>
<dbReference type="EMBL" id="CP069483">
    <property type="protein sequence ID" value="QRO80697.1"/>
    <property type="molecule type" value="Genomic_DNA"/>
</dbReference>
<gene>
    <name evidence="1" type="ORF">I6K02_20570</name>
</gene>
<dbReference type="Gene3D" id="3.30.70.1770">
    <property type="match status" value="1"/>
</dbReference>
<reference evidence="1 2" key="1">
    <citation type="submission" date="2021-02" db="EMBL/GenBank/DDBJ databases">
        <title>FDA dAtabase for Regulatory Grade micrObial Sequences (FDA-ARGOS): Supporting development and validation of Infectious Disease Dx tests.</title>
        <authorList>
            <person name="Minogue T."/>
            <person name="Wolcott M."/>
            <person name="Wasieloski L."/>
            <person name="Aguilar W."/>
            <person name="Moore D."/>
            <person name="Jaissle J."/>
            <person name="Tallon L."/>
            <person name="Sadzewicz L."/>
            <person name="Zhao X."/>
            <person name="Boylan J."/>
            <person name="Ott S."/>
            <person name="Bowen H."/>
            <person name="Vavikolanu K."/>
            <person name="Mehta A."/>
            <person name="Aluvathingal J."/>
            <person name="Nadendla S."/>
            <person name="Yan Y."/>
            <person name="Sichtig H."/>
        </authorList>
    </citation>
    <scope>NUCLEOTIDE SEQUENCE [LARGE SCALE GENOMIC DNA]</scope>
    <source>
        <strain evidence="1 2">FDAARGOS_1272</strain>
    </source>
</reference>